<proteinExistence type="predicted"/>
<dbReference type="InterPro" id="IPR011251">
    <property type="entry name" value="Luciferase-like_dom"/>
</dbReference>
<sequence>MKIRIGYGLGVRTGLNDESFGTVVDALERLHFDSLWLSERIGGAAPDPLVAMSYAAGRTKKLKVGMSVMVLPGRNPVILAKELATLDRMSGGRLLPAFGLGVADGHEQQAFGVERTERAAIFDEALTVMRACWTQERVNHSGRFFHYEDLRVEPKPRQSPPDVWLGGIAPSELKRVGRLADGWLPSFVTPADVEKARSVIEEVARQHDREIEDEHYGVLIPYANGDVPPAVLENLRTRRPDLADINELIPSNWEQLGALVRRFVDVGTSKFVILPLNEPGSAEAWVSHLEEAATTVIPWQT</sequence>
<evidence type="ECO:0000313" key="4">
    <source>
        <dbReference type="EMBL" id="CAB4753700.1"/>
    </source>
</evidence>
<evidence type="ECO:0000256" key="1">
    <source>
        <dbReference type="ARBA" id="ARBA00023002"/>
    </source>
</evidence>
<dbReference type="PANTHER" id="PTHR43244:SF1">
    <property type="entry name" value="5,10-METHYLENETETRAHYDROMETHANOPTERIN REDUCTASE"/>
    <property type="match status" value="1"/>
</dbReference>
<reference evidence="4" key="1">
    <citation type="submission" date="2020-05" db="EMBL/GenBank/DDBJ databases">
        <authorList>
            <person name="Chiriac C."/>
            <person name="Salcher M."/>
            <person name="Ghai R."/>
            <person name="Kavagutti S V."/>
        </authorList>
    </citation>
    <scope>NUCLEOTIDE SEQUENCE</scope>
</reference>
<gene>
    <name evidence="3" type="ORF">UFOPK2602_01706</name>
    <name evidence="4" type="ORF">UFOPK2806_01170</name>
    <name evidence="5" type="ORF">UFOPK4306_02547</name>
</gene>
<organism evidence="4">
    <name type="scientific">freshwater metagenome</name>
    <dbReference type="NCBI Taxonomy" id="449393"/>
    <lineage>
        <taxon>unclassified sequences</taxon>
        <taxon>metagenomes</taxon>
        <taxon>ecological metagenomes</taxon>
    </lineage>
</organism>
<dbReference type="GO" id="GO:0016705">
    <property type="term" value="F:oxidoreductase activity, acting on paired donors, with incorporation or reduction of molecular oxygen"/>
    <property type="evidence" value="ECO:0007669"/>
    <property type="project" value="InterPro"/>
</dbReference>
<dbReference type="InterPro" id="IPR036661">
    <property type="entry name" value="Luciferase-like_sf"/>
</dbReference>
<keyword evidence="1" id="KW-0560">Oxidoreductase</keyword>
<dbReference type="EMBL" id="CAEZYY010000013">
    <property type="protein sequence ID" value="CAB4753700.1"/>
    <property type="molecule type" value="Genomic_DNA"/>
</dbReference>
<dbReference type="InterPro" id="IPR050564">
    <property type="entry name" value="F420-G6PD/mer"/>
</dbReference>
<dbReference type="Pfam" id="PF00296">
    <property type="entry name" value="Bac_luciferase"/>
    <property type="match status" value="1"/>
</dbReference>
<protein>
    <submittedName>
        <fullName evidence="4">Unannotated protein</fullName>
    </submittedName>
</protein>
<evidence type="ECO:0000259" key="2">
    <source>
        <dbReference type="Pfam" id="PF00296"/>
    </source>
</evidence>
<dbReference type="EMBL" id="CAFBQP010000167">
    <property type="protein sequence ID" value="CAB5068827.1"/>
    <property type="molecule type" value="Genomic_DNA"/>
</dbReference>
<evidence type="ECO:0000313" key="5">
    <source>
        <dbReference type="EMBL" id="CAB5068827.1"/>
    </source>
</evidence>
<dbReference type="PANTHER" id="PTHR43244">
    <property type="match status" value="1"/>
</dbReference>
<accession>A0A6J6U1E1</accession>
<dbReference type="Gene3D" id="3.20.20.30">
    <property type="entry name" value="Luciferase-like domain"/>
    <property type="match status" value="1"/>
</dbReference>
<dbReference type="EMBL" id="CAEZXX010000134">
    <property type="protein sequence ID" value="CAB4720591.1"/>
    <property type="molecule type" value="Genomic_DNA"/>
</dbReference>
<name>A0A6J6U1E1_9ZZZZ</name>
<evidence type="ECO:0000313" key="3">
    <source>
        <dbReference type="EMBL" id="CAB4720591.1"/>
    </source>
</evidence>
<dbReference type="SUPFAM" id="SSF51679">
    <property type="entry name" value="Bacterial luciferase-like"/>
    <property type="match status" value="1"/>
</dbReference>
<feature type="domain" description="Luciferase-like" evidence="2">
    <location>
        <begin position="23"/>
        <end position="235"/>
    </location>
</feature>
<dbReference type="AlphaFoldDB" id="A0A6J6U1E1"/>